<dbReference type="OrthoDB" id="2504896at2759"/>
<feature type="compositionally biased region" description="Polar residues" evidence="1">
    <location>
        <begin position="532"/>
        <end position="541"/>
    </location>
</feature>
<name>A0A1C7MRA4_GRIFR</name>
<dbReference type="Proteomes" id="UP000092993">
    <property type="component" value="Unassembled WGS sequence"/>
</dbReference>
<evidence type="ECO:0000313" key="3">
    <source>
        <dbReference type="Proteomes" id="UP000092993"/>
    </source>
</evidence>
<feature type="region of interest" description="Disordered" evidence="1">
    <location>
        <begin position="155"/>
        <end position="241"/>
    </location>
</feature>
<keyword evidence="3" id="KW-1185">Reference proteome</keyword>
<accession>A0A1C7MRA4</accession>
<proteinExistence type="predicted"/>
<evidence type="ECO:0000256" key="1">
    <source>
        <dbReference type="SAM" id="MobiDB-lite"/>
    </source>
</evidence>
<feature type="compositionally biased region" description="Polar residues" evidence="1">
    <location>
        <begin position="295"/>
        <end position="314"/>
    </location>
</feature>
<protein>
    <submittedName>
        <fullName evidence="2">Uncharacterized protein</fullName>
    </submittedName>
</protein>
<organism evidence="2 3">
    <name type="scientific">Grifola frondosa</name>
    <name type="common">Maitake</name>
    <name type="synonym">Polyporus frondosus</name>
    <dbReference type="NCBI Taxonomy" id="5627"/>
    <lineage>
        <taxon>Eukaryota</taxon>
        <taxon>Fungi</taxon>
        <taxon>Dikarya</taxon>
        <taxon>Basidiomycota</taxon>
        <taxon>Agaricomycotina</taxon>
        <taxon>Agaricomycetes</taxon>
        <taxon>Polyporales</taxon>
        <taxon>Grifolaceae</taxon>
        <taxon>Grifola</taxon>
    </lineage>
</organism>
<comment type="caution">
    <text evidence="2">The sequence shown here is derived from an EMBL/GenBank/DDBJ whole genome shotgun (WGS) entry which is preliminary data.</text>
</comment>
<dbReference type="EMBL" id="LUGG01000001">
    <property type="protein sequence ID" value="OBZ78956.1"/>
    <property type="molecule type" value="Genomic_DNA"/>
</dbReference>
<dbReference type="AlphaFoldDB" id="A0A1C7MRA4"/>
<feature type="region of interest" description="Disordered" evidence="1">
    <location>
        <begin position="281"/>
        <end position="341"/>
    </location>
</feature>
<feature type="region of interest" description="Disordered" evidence="1">
    <location>
        <begin position="19"/>
        <end position="127"/>
    </location>
</feature>
<sequence length="541" mass="57134">MMKGQPRYFVSLPQTRHSGLNRIDEGASAPVVNLPSAPPRLNDSSSRENSGSSSWRRTPSTSPWNSRQPDAAQSPHELDTVSRSPPPEAPSSESRMPSLAKDDRVESPSISGVSVKMRSQPKMPAGSDVAFYRDTRVNSAVQPTPSVKFIVTSELEGDVSSESNRESVSLPISPLNGALDAPHPSSSGPKITGPSTSISTEKDEPGRSTQPFGQRPATPLQSAGTPWMKSPRAFSNKDFAPDPEHLKAVWSQASDKAELPSTNSLEGIADDLTAVPFTLQDVKSEDGETPPPSVSGPSSRMNSYDVTRAFQQVPSSSSSSSSRAPIPLGSPTNGSVPRHSAFSFSPPMSNANLRPAYPAYGSPLLSPSPSVMYPMQASPIPRPMVLNGGSPAYAQQVWVPVPGPAPPTPGGMMRPLGSPYPQMVPYPSAGGTMPMYGPPPPNMHTGPSQQSNGMQGRSSGMPVMSPVMQQTHPMYGGSPVLMSNLAAGQTYPGAMQPMRAQMRGGFDHAPGMSLMPPSMGHPPPTGGYAPVPSNSFPRPTW</sequence>
<reference evidence="2 3" key="1">
    <citation type="submission" date="2016-03" db="EMBL/GenBank/DDBJ databases">
        <title>Whole genome sequencing of Grifola frondosa 9006-11.</title>
        <authorList>
            <person name="Min B."/>
            <person name="Park H."/>
            <person name="Kim J.-G."/>
            <person name="Cho H."/>
            <person name="Oh Y.-L."/>
            <person name="Kong W.-S."/>
            <person name="Choi I.-G."/>
        </authorList>
    </citation>
    <scope>NUCLEOTIDE SEQUENCE [LARGE SCALE GENOMIC DNA]</scope>
    <source>
        <strain evidence="2 3">9006-11</strain>
    </source>
</reference>
<gene>
    <name evidence="2" type="ORF">A0H81_00512</name>
</gene>
<dbReference type="STRING" id="5627.A0A1C7MRA4"/>
<evidence type="ECO:0000313" key="2">
    <source>
        <dbReference type="EMBL" id="OBZ78956.1"/>
    </source>
</evidence>
<feature type="compositionally biased region" description="Low complexity" evidence="1">
    <location>
        <begin position="47"/>
        <end position="64"/>
    </location>
</feature>
<feature type="region of interest" description="Disordered" evidence="1">
    <location>
        <begin position="521"/>
        <end position="541"/>
    </location>
</feature>
<feature type="compositionally biased region" description="Polar residues" evidence="1">
    <location>
        <begin position="184"/>
        <end position="199"/>
    </location>
</feature>